<proteinExistence type="predicted"/>
<evidence type="ECO:0000256" key="1">
    <source>
        <dbReference type="SAM" id="MobiDB-lite"/>
    </source>
</evidence>
<name>A0A1Q3B298_CEPFO</name>
<keyword evidence="3" id="KW-1185">Reference proteome</keyword>
<dbReference type="AlphaFoldDB" id="A0A1Q3B298"/>
<dbReference type="PANTHER" id="PTHR47481">
    <property type="match status" value="1"/>
</dbReference>
<dbReference type="PANTHER" id="PTHR47481:SF22">
    <property type="entry name" value="RETROTRANSPOSON GAG DOMAIN-CONTAINING PROTEIN"/>
    <property type="match status" value="1"/>
</dbReference>
<dbReference type="OrthoDB" id="1429068at2759"/>
<feature type="region of interest" description="Disordered" evidence="1">
    <location>
        <begin position="238"/>
        <end position="262"/>
    </location>
</feature>
<protein>
    <submittedName>
        <fullName evidence="2">UBN2_3 domain-containing protein</fullName>
    </submittedName>
</protein>
<comment type="caution">
    <text evidence="2">The sequence shown here is derived from an EMBL/GenBank/DDBJ whole genome shotgun (WGS) entry which is preliminary data.</text>
</comment>
<dbReference type="InParanoid" id="A0A1Q3B298"/>
<evidence type="ECO:0000313" key="3">
    <source>
        <dbReference type="Proteomes" id="UP000187406"/>
    </source>
</evidence>
<organism evidence="2 3">
    <name type="scientific">Cephalotus follicularis</name>
    <name type="common">Albany pitcher plant</name>
    <dbReference type="NCBI Taxonomy" id="3775"/>
    <lineage>
        <taxon>Eukaryota</taxon>
        <taxon>Viridiplantae</taxon>
        <taxon>Streptophyta</taxon>
        <taxon>Embryophyta</taxon>
        <taxon>Tracheophyta</taxon>
        <taxon>Spermatophyta</taxon>
        <taxon>Magnoliopsida</taxon>
        <taxon>eudicotyledons</taxon>
        <taxon>Gunneridae</taxon>
        <taxon>Pentapetalae</taxon>
        <taxon>rosids</taxon>
        <taxon>fabids</taxon>
        <taxon>Oxalidales</taxon>
        <taxon>Cephalotaceae</taxon>
        <taxon>Cephalotus</taxon>
    </lineage>
</organism>
<evidence type="ECO:0000313" key="2">
    <source>
        <dbReference type="EMBL" id="GAV62141.1"/>
    </source>
</evidence>
<accession>A0A1Q3B298</accession>
<dbReference type="Proteomes" id="UP000187406">
    <property type="component" value="Unassembled WGS sequence"/>
</dbReference>
<gene>
    <name evidence="2" type="ORF">CFOL_v3_05665</name>
</gene>
<dbReference type="EMBL" id="BDDD01000239">
    <property type="protein sequence ID" value="GAV62141.1"/>
    <property type="molecule type" value="Genomic_DNA"/>
</dbReference>
<dbReference type="Pfam" id="PF14223">
    <property type="entry name" value="Retrotran_gag_2"/>
    <property type="match status" value="1"/>
</dbReference>
<sequence length="262" mass="29069">MSLKTTPLHLIYPLPPMSLAPSIYSVIQPLLTNIHHFLSIKLTPTNYLIWRSQFLALLRGYYLLHFVDGTTQPPLQCLEDGSLNPAYAAWHKQDQLLLSWLFSSLTESVHAQVVGLDASRSVWQFLTSALASQFQARVMQLRLSLHSLKKGSDSRATYLLKAKSIADELALASKPVSEDDLVLYILGGLSFEYAAFVTWITTSDAPISVADLHGLLLNEEIRCQTATADLINATANLALTPRPTDNRNQNPNRGRGRGRQSS</sequence>
<reference evidence="3" key="1">
    <citation type="submission" date="2016-04" db="EMBL/GenBank/DDBJ databases">
        <title>Cephalotus genome sequencing.</title>
        <authorList>
            <person name="Fukushima K."/>
            <person name="Hasebe M."/>
            <person name="Fang X."/>
        </authorList>
    </citation>
    <scope>NUCLEOTIDE SEQUENCE [LARGE SCALE GENOMIC DNA]</scope>
    <source>
        <strain evidence="3">cv. St1</strain>
    </source>
</reference>